<evidence type="ECO:0000256" key="6">
    <source>
        <dbReference type="SAM" id="MobiDB-lite"/>
    </source>
</evidence>
<dbReference type="EMBL" id="JADKPN010000001">
    <property type="protein sequence ID" value="MBF4762332.1"/>
    <property type="molecule type" value="Genomic_DNA"/>
</dbReference>
<keyword evidence="7" id="KW-0812">Transmembrane</keyword>
<comment type="caution">
    <text evidence="5">Lacks conserved residue(s) required for the propagation of feature annotation.</text>
</comment>
<proteinExistence type="inferred from homology"/>
<name>A0A930V9C3_9ACTN</name>
<dbReference type="PANTHER" id="PTHR43806:SF11">
    <property type="entry name" value="CEREVISIN-RELATED"/>
    <property type="match status" value="1"/>
</dbReference>
<dbReference type="Gene3D" id="3.40.50.200">
    <property type="entry name" value="Peptidase S8/S53 domain"/>
    <property type="match status" value="1"/>
</dbReference>
<evidence type="ECO:0000256" key="1">
    <source>
        <dbReference type="ARBA" id="ARBA00011073"/>
    </source>
</evidence>
<evidence type="ECO:0000256" key="2">
    <source>
        <dbReference type="ARBA" id="ARBA00022670"/>
    </source>
</evidence>
<feature type="compositionally biased region" description="Basic and acidic residues" evidence="6">
    <location>
        <begin position="356"/>
        <end position="374"/>
    </location>
</feature>
<protein>
    <submittedName>
        <fullName evidence="10">S8 family serine peptidase</fullName>
    </submittedName>
</protein>
<evidence type="ECO:0000256" key="8">
    <source>
        <dbReference type="SAM" id="SignalP"/>
    </source>
</evidence>
<keyword evidence="4" id="KW-0720">Serine protease</keyword>
<dbReference type="Proteomes" id="UP000640489">
    <property type="component" value="Unassembled WGS sequence"/>
</dbReference>
<gene>
    <name evidence="10" type="ORF">ISU07_04270</name>
</gene>
<dbReference type="GO" id="GO:0006508">
    <property type="term" value="P:proteolysis"/>
    <property type="evidence" value="ECO:0007669"/>
    <property type="project" value="UniProtKB-KW"/>
</dbReference>
<evidence type="ECO:0000256" key="7">
    <source>
        <dbReference type="SAM" id="Phobius"/>
    </source>
</evidence>
<dbReference type="InterPro" id="IPR036852">
    <property type="entry name" value="Peptidase_S8/S53_dom_sf"/>
</dbReference>
<comment type="similarity">
    <text evidence="1 5">Belongs to the peptidase S8 family.</text>
</comment>
<keyword evidence="8" id="KW-0732">Signal</keyword>
<keyword evidence="7" id="KW-0472">Membrane</keyword>
<dbReference type="InterPro" id="IPR000209">
    <property type="entry name" value="Peptidase_S8/S53_dom"/>
</dbReference>
<feature type="chain" id="PRO_5037276353" evidence="8">
    <location>
        <begin position="24"/>
        <end position="413"/>
    </location>
</feature>
<dbReference type="GO" id="GO:0004252">
    <property type="term" value="F:serine-type endopeptidase activity"/>
    <property type="evidence" value="ECO:0007669"/>
    <property type="project" value="InterPro"/>
</dbReference>
<evidence type="ECO:0000256" key="5">
    <source>
        <dbReference type="PROSITE-ProRule" id="PRU01240"/>
    </source>
</evidence>
<evidence type="ECO:0000259" key="9">
    <source>
        <dbReference type="Pfam" id="PF00082"/>
    </source>
</evidence>
<keyword evidence="2" id="KW-0645">Protease</keyword>
<feature type="transmembrane region" description="Helical" evidence="7">
    <location>
        <begin position="387"/>
        <end position="408"/>
    </location>
</feature>
<organism evidence="10 11">
    <name type="scientific">Nocardioides islandensis</name>
    <dbReference type="NCBI Taxonomy" id="433663"/>
    <lineage>
        <taxon>Bacteria</taxon>
        <taxon>Bacillati</taxon>
        <taxon>Actinomycetota</taxon>
        <taxon>Actinomycetes</taxon>
        <taxon>Propionibacteriales</taxon>
        <taxon>Nocardioidaceae</taxon>
        <taxon>Nocardioides</taxon>
    </lineage>
</organism>
<comment type="caution">
    <text evidence="10">The sequence shown here is derived from an EMBL/GenBank/DDBJ whole genome shotgun (WGS) entry which is preliminary data.</text>
</comment>
<dbReference type="PANTHER" id="PTHR43806">
    <property type="entry name" value="PEPTIDASE S8"/>
    <property type="match status" value="1"/>
</dbReference>
<feature type="signal peptide" evidence="8">
    <location>
        <begin position="1"/>
        <end position="23"/>
    </location>
</feature>
<keyword evidence="11" id="KW-1185">Reference proteome</keyword>
<evidence type="ECO:0000313" key="10">
    <source>
        <dbReference type="EMBL" id="MBF4762332.1"/>
    </source>
</evidence>
<dbReference type="SUPFAM" id="SSF52743">
    <property type="entry name" value="Subtilisin-like"/>
    <property type="match status" value="1"/>
</dbReference>
<feature type="domain" description="Peptidase S8/S53" evidence="9">
    <location>
        <begin position="66"/>
        <end position="333"/>
    </location>
</feature>
<evidence type="ECO:0000313" key="11">
    <source>
        <dbReference type="Proteomes" id="UP000640489"/>
    </source>
</evidence>
<reference evidence="10" key="1">
    <citation type="submission" date="2020-11" db="EMBL/GenBank/DDBJ databases">
        <title>Nocardioides sp. nov., isolated from Soil of Cynanchum wilfordii Hemsley rhizosphere.</title>
        <authorList>
            <person name="Lee J.-S."/>
            <person name="Suh M.K."/>
            <person name="Kim J.-S."/>
        </authorList>
    </citation>
    <scope>NUCLEOTIDE SEQUENCE</scope>
    <source>
        <strain evidence="10">KCTC 19275</strain>
    </source>
</reference>
<dbReference type="Pfam" id="PF00082">
    <property type="entry name" value="Peptidase_S8"/>
    <property type="match status" value="1"/>
</dbReference>
<dbReference type="RefSeq" id="WP_194705461.1">
    <property type="nucleotide sequence ID" value="NZ_JADKPN010000001.1"/>
</dbReference>
<dbReference type="PRINTS" id="PR00723">
    <property type="entry name" value="SUBTILISIN"/>
</dbReference>
<keyword evidence="3" id="KW-0378">Hydrolase</keyword>
<evidence type="ECO:0000256" key="4">
    <source>
        <dbReference type="ARBA" id="ARBA00022825"/>
    </source>
</evidence>
<dbReference type="InterPro" id="IPR015500">
    <property type="entry name" value="Peptidase_S8_subtilisin-rel"/>
</dbReference>
<feature type="region of interest" description="Disordered" evidence="6">
    <location>
        <begin position="349"/>
        <end position="377"/>
    </location>
</feature>
<dbReference type="PROSITE" id="PS51892">
    <property type="entry name" value="SUBTILASE"/>
    <property type="match status" value="1"/>
</dbReference>
<accession>A0A930V9C3</accession>
<dbReference type="AlphaFoldDB" id="A0A930V9C3"/>
<evidence type="ECO:0000256" key="3">
    <source>
        <dbReference type="ARBA" id="ARBA00022801"/>
    </source>
</evidence>
<dbReference type="InterPro" id="IPR050131">
    <property type="entry name" value="Peptidase_S8_subtilisin-like"/>
</dbReference>
<keyword evidence="7" id="KW-1133">Transmembrane helix</keyword>
<sequence>MTRVLVAAGVVASVLAVPSPAGALDSVLCESVGDDVVTTSDPSLPLDRLGIPDAQALVGGIARSGAGVNVAVLDSGVSRQGGGVPVVGGTAISRGGEIQDPHGTAVAALIAGAPRPDSAGGPVGVAPAAGILDVRVYDTTDEASLDGEPPSSAALAAGLRWVAAHASADGIRIANVSMSVAPSGELASAVAAVRAAGVVVVAETGNRGATGPMEAHPSAVPGEDVAKDVYPAGYDGVVGVNATGGGAPEGTDPLVNVAASSATDVAAPTYGSVVLAVNGSTCTLQDISSGWAAAEVSGVLALLWSRYPKDTADEVVARLVNTASGTTDDPTKLTGAGVVQPLEALTRPLVPGADGRVSDTRSARDENPRARAPEPEVDTLASLRHTALWTAILGGAALVLALMLRPVLARRRD</sequence>